<comment type="caution">
    <text evidence="1">The sequence shown here is derived from an EMBL/GenBank/DDBJ whole genome shotgun (WGS) entry which is preliminary data.</text>
</comment>
<evidence type="ECO:0008006" key="3">
    <source>
        <dbReference type="Google" id="ProtNLM"/>
    </source>
</evidence>
<reference evidence="2" key="1">
    <citation type="submission" date="2018-05" db="EMBL/GenBank/DDBJ databases">
        <authorList>
            <person name="Li Y."/>
        </authorList>
    </citation>
    <scope>NUCLEOTIDE SEQUENCE [LARGE SCALE GENOMIC DNA]</scope>
    <source>
        <strain evidence="2">sk1b4</strain>
    </source>
</reference>
<accession>A0A2V1K6I4</accession>
<evidence type="ECO:0000313" key="1">
    <source>
        <dbReference type="EMBL" id="PWF26589.1"/>
    </source>
</evidence>
<name>A0A2V1K6I4_9ACTO</name>
<dbReference type="RefSeq" id="WP_109093662.1">
    <property type="nucleotide sequence ID" value="NZ_QETB01000003.1"/>
</dbReference>
<proteinExistence type="predicted"/>
<keyword evidence="2" id="KW-1185">Reference proteome</keyword>
<dbReference type="EMBL" id="QETB01000003">
    <property type="protein sequence ID" value="PWF26589.1"/>
    <property type="molecule type" value="Genomic_DNA"/>
</dbReference>
<sequence length="232" mass="26444">MAAVVGASSCLRKLARFDKHNQSDSRKQEQRWRVDILKKLDGSPRFKNSRKVRKVLEIADAGIETPGEGYLLWLMHCIIPNAVRGCHIEKGLTPSPAPEWLTTPATASARNLSRKTATEQRIKIFTQYEIIASGRQYFGDLAIPSHKIIIEFDGGEKIQNSRARIEFLERQRNLLNAGWSVVRIDSRQLAHPQELIDYLISRLSALGIPVRHPQGSLWSTIPRELLDLDRRY</sequence>
<dbReference type="Proteomes" id="UP000245283">
    <property type="component" value="Unassembled WGS sequence"/>
</dbReference>
<evidence type="ECO:0000313" key="2">
    <source>
        <dbReference type="Proteomes" id="UP000245283"/>
    </source>
</evidence>
<dbReference type="OrthoDB" id="3258696at2"/>
<dbReference type="AlphaFoldDB" id="A0A2V1K6I4"/>
<gene>
    <name evidence="1" type="ORF">DD236_07015</name>
</gene>
<dbReference type="Gene3D" id="3.40.960.10">
    <property type="entry name" value="VSR Endonuclease"/>
    <property type="match status" value="1"/>
</dbReference>
<organism evidence="1 2">
    <name type="scientific">Ancrocorticia populi</name>
    <dbReference type="NCBI Taxonomy" id="2175228"/>
    <lineage>
        <taxon>Bacteria</taxon>
        <taxon>Bacillati</taxon>
        <taxon>Actinomycetota</taxon>
        <taxon>Actinomycetes</taxon>
        <taxon>Actinomycetales</taxon>
        <taxon>Actinomycetaceae</taxon>
        <taxon>Ancrocorticia</taxon>
    </lineage>
</organism>
<protein>
    <recommendedName>
        <fullName evidence="3">DUF559 domain-containing protein</fullName>
    </recommendedName>
</protein>